<dbReference type="RefSeq" id="WP_008711176.1">
    <property type="nucleotide sequence ID" value="NZ_CABKQM010000007.1"/>
</dbReference>
<evidence type="ECO:0000313" key="3">
    <source>
        <dbReference type="Proteomes" id="UP001205919"/>
    </source>
</evidence>
<evidence type="ECO:0008006" key="4">
    <source>
        <dbReference type="Google" id="ProtNLM"/>
    </source>
</evidence>
<reference evidence="2 3" key="1">
    <citation type="submission" date="2022-06" db="EMBL/GenBank/DDBJ databases">
        <title>Isolation of gut microbiota from human fecal samples.</title>
        <authorList>
            <person name="Pamer E.G."/>
            <person name="Barat B."/>
            <person name="Waligurski E."/>
            <person name="Medina S."/>
            <person name="Paddock L."/>
            <person name="Mostad J."/>
        </authorList>
    </citation>
    <scope>NUCLEOTIDE SEQUENCE [LARGE SCALE GENOMIC DNA]</scope>
    <source>
        <strain evidence="2 3">DFI.9.90</strain>
    </source>
</reference>
<comment type="caution">
    <text evidence="2">The sequence shown here is derived from an EMBL/GenBank/DDBJ whole genome shotgun (WGS) entry which is preliminary data.</text>
</comment>
<proteinExistence type="predicted"/>
<dbReference type="Proteomes" id="UP001205919">
    <property type="component" value="Unassembled WGS sequence"/>
</dbReference>
<dbReference type="EMBL" id="JANFYT010000006">
    <property type="protein sequence ID" value="MCQ4813507.1"/>
    <property type="molecule type" value="Genomic_DNA"/>
</dbReference>
<evidence type="ECO:0000256" key="1">
    <source>
        <dbReference type="SAM" id="SignalP"/>
    </source>
</evidence>
<dbReference type="AlphaFoldDB" id="A0AAW5JZ68"/>
<protein>
    <recommendedName>
        <fullName evidence="4">DUF4352 domain-containing protein</fullName>
    </recommendedName>
</protein>
<gene>
    <name evidence="2" type="ORF">NE630_03595</name>
</gene>
<organism evidence="2 3">
    <name type="scientific">Cloacibacillus evryensis</name>
    <dbReference type="NCBI Taxonomy" id="508460"/>
    <lineage>
        <taxon>Bacteria</taxon>
        <taxon>Thermotogati</taxon>
        <taxon>Synergistota</taxon>
        <taxon>Synergistia</taxon>
        <taxon>Synergistales</taxon>
        <taxon>Synergistaceae</taxon>
        <taxon>Cloacibacillus</taxon>
    </lineage>
</organism>
<evidence type="ECO:0000313" key="2">
    <source>
        <dbReference type="EMBL" id="MCQ4813507.1"/>
    </source>
</evidence>
<feature type="chain" id="PRO_5043666585" description="DUF4352 domain-containing protein" evidence="1">
    <location>
        <begin position="25"/>
        <end position="182"/>
    </location>
</feature>
<keyword evidence="1" id="KW-0732">Signal</keyword>
<keyword evidence="3" id="KW-1185">Reference proteome</keyword>
<accession>A0AAW5JZ68</accession>
<feature type="signal peptide" evidence="1">
    <location>
        <begin position="1"/>
        <end position="24"/>
    </location>
</feature>
<name>A0AAW5JZ68_9BACT</name>
<sequence>MKKSFFAIAALVALTILTAGRAFAAPSDNAPDVSELLDARQADVWVEGERLGDLVIGARGAIQMIYVDEQLSRAITADSRLQDWVYDMAQYYGTDATRKKRLFIAHIDVYKPWDFDYTQIFVGDYHLQKGDVLSPSMTNPFGPQPSKSDGFFAFVVPASAAKAGAEIKIGYGDDSETWKVPK</sequence>